<sequence>MTSARVNTRKNWTWALKKPIFLALRGVDDWMIFCWMVYITPEREIGKKKMASDLILELQSVLESKGKLSKWEQELFNSIIYSAVTDFFKGAVGSISVVWPAFWAIPTISRLTLSTVAGVVAGRWYGGRTIDASIDRSLGLQGTRVQRELTSLILTKYKDDKSLQKLVRKHFYSEQVFRDVNPEVPVFLWRPRNTYVEFSSSQNQIEADRVELNQKNRQHEPTTEKNDTTPHSQRSDYSENSSLHEKQKTTVNHNWDLFVDPLESIFGYPESSMEAKPMRQSEATEVLSRRQVRALKKRAHRRQRSSDTGLS</sequence>
<keyword evidence="2" id="KW-0812">Transmembrane</keyword>
<protein>
    <submittedName>
        <fullName evidence="3">Uncharacterized protein</fullName>
    </submittedName>
</protein>
<feature type="transmembrane region" description="Helical" evidence="2">
    <location>
        <begin position="20"/>
        <end position="40"/>
    </location>
</feature>
<feature type="region of interest" description="Disordered" evidence="1">
    <location>
        <begin position="213"/>
        <end position="245"/>
    </location>
</feature>
<proteinExistence type="predicted"/>
<dbReference type="Proteomes" id="UP001140206">
    <property type="component" value="Chromosome 2"/>
</dbReference>
<dbReference type="PANTHER" id="PTHR35986">
    <property type="entry name" value="EXPRESSED PROTEIN"/>
    <property type="match status" value="1"/>
</dbReference>
<evidence type="ECO:0000256" key="2">
    <source>
        <dbReference type="SAM" id="Phobius"/>
    </source>
</evidence>
<comment type="caution">
    <text evidence="3">The sequence shown here is derived from an EMBL/GenBank/DDBJ whole genome shotgun (WGS) entry which is preliminary data.</text>
</comment>
<reference evidence="3" key="1">
    <citation type="submission" date="2022-08" db="EMBL/GenBank/DDBJ databases">
        <authorList>
            <person name="Marques A."/>
        </authorList>
    </citation>
    <scope>NUCLEOTIDE SEQUENCE</scope>
    <source>
        <strain evidence="3">RhyPub2mFocal</strain>
        <tissue evidence="3">Leaves</tissue>
    </source>
</reference>
<keyword evidence="2" id="KW-0472">Membrane</keyword>
<feature type="region of interest" description="Disordered" evidence="1">
    <location>
        <begin position="271"/>
        <end position="311"/>
    </location>
</feature>
<dbReference type="PANTHER" id="PTHR35986:SF1">
    <property type="entry name" value="OS10G0430800 PROTEIN"/>
    <property type="match status" value="1"/>
</dbReference>
<feature type="compositionally biased region" description="Basic residues" evidence="1">
    <location>
        <begin position="290"/>
        <end position="303"/>
    </location>
</feature>
<dbReference type="EMBL" id="JAMFTS010000002">
    <property type="protein sequence ID" value="KAJ4796697.1"/>
    <property type="molecule type" value="Genomic_DNA"/>
</dbReference>
<name>A0AAV8G2F9_9POAL</name>
<evidence type="ECO:0000256" key="1">
    <source>
        <dbReference type="SAM" id="MobiDB-lite"/>
    </source>
</evidence>
<evidence type="ECO:0000313" key="4">
    <source>
        <dbReference type="Proteomes" id="UP001140206"/>
    </source>
</evidence>
<gene>
    <name evidence="3" type="ORF">LUZ62_047943</name>
</gene>
<organism evidence="3 4">
    <name type="scientific">Rhynchospora pubera</name>
    <dbReference type="NCBI Taxonomy" id="906938"/>
    <lineage>
        <taxon>Eukaryota</taxon>
        <taxon>Viridiplantae</taxon>
        <taxon>Streptophyta</taxon>
        <taxon>Embryophyta</taxon>
        <taxon>Tracheophyta</taxon>
        <taxon>Spermatophyta</taxon>
        <taxon>Magnoliopsida</taxon>
        <taxon>Liliopsida</taxon>
        <taxon>Poales</taxon>
        <taxon>Cyperaceae</taxon>
        <taxon>Cyperoideae</taxon>
        <taxon>Rhynchosporeae</taxon>
        <taxon>Rhynchospora</taxon>
    </lineage>
</organism>
<accession>A0AAV8G2F9</accession>
<keyword evidence="4" id="KW-1185">Reference proteome</keyword>
<evidence type="ECO:0000313" key="3">
    <source>
        <dbReference type="EMBL" id="KAJ4796697.1"/>
    </source>
</evidence>
<dbReference type="AlphaFoldDB" id="A0AAV8G2F9"/>
<keyword evidence="2" id="KW-1133">Transmembrane helix</keyword>